<organism evidence="2 3">
    <name type="scientific">Hymenobacter guriensis</name>
    <dbReference type="NCBI Taxonomy" id="2793065"/>
    <lineage>
        <taxon>Bacteria</taxon>
        <taxon>Pseudomonadati</taxon>
        <taxon>Bacteroidota</taxon>
        <taxon>Cytophagia</taxon>
        <taxon>Cytophagales</taxon>
        <taxon>Hymenobacteraceae</taxon>
        <taxon>Hymenobacter</taxon>
    </lineage>
</organism>
<protein>
    <recommendedName>
        <fullName evidence="4">ComEC/Rec2-related protein domain-containing protein</fullName>
    </recommendedName>
</protein>
<accession>A0ABS0L6X6</accession>
<reference evidence="2 3" key="1">
    <citation type="submission" date="2020-11" db="EMBL/GenBank/DDBJ databases">
        <title>Hymenobacter sp.</title>
        <authorList>
            <person name="Kim M.K."/>
        </authorList>
    </citation>
    <scope>NUCLEOTIDE SEQUENCE [LARGE SCALE GENOMIC DNA]</scope>
    <source>
        <strain evidence="2 3">BT594</strain>
    </source>
</reference>
<gene>
    <name evidence="2" type="ORF">I5L79_19175</name>
</gene>
<evidence type="ECO:0000313" key="2">
    <source>
        <dbReference type="EMBL" id="MBG8555675.1"/>
    </source>
</evidence>
<keyword evidence="1" id="KW-0812">Transmembrane</keyword>
<evidence type="ECO:0008006" key="4">
    <source>
        <dbReference type="Google" id="ProtNLM"/>
    </source>
</evidence>
<sequence>MLFYLKVLRVYYRSVLSLTLPISALVLAAPLLMGTPLPSPLFLAVVQKMASFPALIYLIGQFRPQQYWLYRNLHLAPWQLWAGVIVLDTLLLSVAHRLLAFLVAL</sequence>
<comment type="caution">
    <text evidence="2">The sequence shown here is derived from an EMBL/GenBank/DDBJ whole genome shotgun (WGS) entry which is preliminary data.</text>
</comment>
<keyword evidence="3" id="KW-1185">Reference proteome</keyword>
<dbReference type="EMBL" id="JADWYK010000015">
    <property type="protein sequence ID" value="MBG8555675.1"/>
    <property type="molecule type" value="Genomic_DNA"/>
</dbReference>
<keyword evidence="1" id="KW-1133">Transmembrane helix</keyword>
<dbReference type="Proteomes" id="UP000601099">
    <property type="component" value="Unassembled WGS sequence"/>
</dbReference>
<keyword evidence="1" id="KW-0472">Membrane</keyword>
<dbReference type="RefSeq" id="WP_196956695.1">
    <property type="nucleotide sequence ID" value="NZ_JADWYK010000015.1"/>
</dbReference>
<evidence type="ECO:0000256" key="1">
    <source>
        <dbReference type="SAM" id="Phobius"/>
    </source>
</evidence>
<name>A0ABS0L6X6_9BACT</name>
<feature type="transmembrane region" description="Helical" evidence="1">
    <location>
        <begin position="12"/>
        <end position="33"/>
    </location>
</feature>
<feature type="transmembrane region" description="Helical" evidence="1">
    <location>
        <begin position="80"/>
        <end position="104"/>
    </location>
</feature>
<evidence type="ECO:0000313" key="3">
    <source>
        <dbReference type="Proteomes" id="UP000601099"/>
    </source>
</evidence>
<proteinExistence type="predicted"/>